<dbReference type="CDD" id="cd11065">
    <property type="entry name" value="CYP64-like"/>
    <property type="match status" value="1"/>
</dbReference>
<dbReference type="PROSITE" id="PS00086">
    <property type="entry name" value="CYTOCHROME_P450"/>
    <property type="match status" value="1"/>
</dbReference>
<dbReference type="InterPro" id="IPR036396">
    <property type="entry name" value="Cyt_P450_sf"/>
</dbReference>
<proteinExistence type="inferred from homology"/>
<evidence type="ECO:0000256" key="6">
    <source>
        <dbReference type="ARBA" id="ARBA00023002"/>
    </source>
</evidence>
<keyword evidence="7 9" id="KW-0408">Iron</keyword>
<comment type="similarity">
    <text evidence="3 9">Belongs to the cytochrome P450 family.</text>
</comment>
<evidence type="ECO:0000256" key="1">
    <source>
        <dbReference type="ARBA" id="ARBA00001971"/>
    </source>
</evidence>
<keyword evidence="4 9" id="KW-0349">Heme</keyword>
<dbReference type="InterPro" id="IPR050364">
    <property type="entry name" value="Cytochrome_P450_fung"/>
</dbReference>
<dbReference type="PANTHER" id="PTHR46300:SF5">
    <property type="entry name" value="CYTOCHROME P450"/>
    <property type="match status" value="1"/>
</dbReference>
<keyword evidence="8 9" id="KW-0503">Monooxygenase</keyword>
<dbReference type="PRINTS" id="PR00463">
    <property type="entry name" value="EP450I"/>
</dbReference>
<sequence length="505" mass="56960">MSATQYLVALGIIALGFIALRPRRHLPLPPGPPADPIVAHLRYIPSKNQGAVFHQWSQTYGDVVSIRALGRTMIILDSVSAATDLLEKRSGNYSDRPIFPLYEIMDLKPNIALMSYGKEFRKHRRILHSNFTRDASRQWRGIQTSMARKLVQSLLAKPEDYSRLISWFTTALTLKIAYGLNIVSEDDEYIKIAEDMGHIMNNSGSPGGTPVDVFPFLQYLPSWFPGTYYAEVARKARPVIRKLYDLPLKKVQEDLANGLAAPSLAASELTRLMKDGQISDEDMTDIKGASMVIFAAGAETTWSTMLIFLLNIISHPEVQKRAQDEIDRVVGRNRLPNFDDYDSLPYLECVVQEVLRWHPIAPLGVPHRCMEDDIYRDMFIPKGAMVIANLRGMSWDENVYANPTKFDPMRFLPKPEGAGEPFFDSVFGFGRRICPGRHVAYNSLWIVIATLFATSNISKALDKEGREIDFVPEYQSGVVNRPKEFPCRIQSRDDDSLTLLSEGAD</sequence>
<dbReference type="Pfam" id="PF00067">
    <property type="entry name" value="p450"/>
    <property type="match status" value="1"/>
</dbReference>
<organism evidence="10 11">
    <name type="scientific">Hohenbuehelia grisea</name>
    <dbReference type="NCBI Taxonomy" id="104357"/>
    <lineage>
        <taxon>Eukaryota</taxon>
        <taxon>Fungi</taxon>
        <taxon>Dikarya</taxon>
        <taxon>Basidiomycota</taxon>
        <taxon>Agaricomycotina</taxon>
        <taxon>Agaricomycetes</taxon>
        <taxon>Agaricomycetidae</taxon>
        <taxon>Agaricales</taxon>
        <taxon>Pleurotineae</taxon>
        <taxon>Pleurotaceae</taxon>
        <taxon>Hohenbuehelia</taxon>
    </lineage>
</organism>
<evidence type="ECO:0000313" key="10">
    <source>
        <dbReference type="EMBL" id="KAL0953803.1"/>
    </source>
</evidence>
<dbReference type="InterPro" id="IPR002401">
    <property type="entry name" value="Cyt_P450_E_grp-I"/>
</dbReference>
<comment type="pathway">
    <text evidence="2">Secondary metabolite biosynthesis.</text>
</comment>
<evidence type="ECO:0008006" key="12">
    <source>
        <dbReference type="Google" id="ProtNLM"/>
    </source>
</evidence>
<dbReference type="PANTHER" id="PTHR46300">
    <property type="entry name" value="P450, PUTATIVE (EUROFUNG)-RELATED-RELATED"/>
    <property type="match status" value="1"/>
</dbReference>
<evidence type="ECO:0000256" key="8">
    <source>
        <dbReference type="ARBA" id="ARBA00023033"/>
    </source>
</evidence>
<keyword evidence="11" id="KW-1185">Reference proteome</keyword>
<evidence type="ECO:0000256" key="7">
    <source>
        <dbReference type="ARBA" id="ARBA00023004"/>
    </source>
</evidence>
<evidence type="ECO:0000256" key="3">
    <source>
        <dbReference type="ARBA" id="ARBA00010617"/>
    </source>
</evidence>
<dbReference type="InterPro" id="IPR017972">
    <property type="entry name" value="Cyt_P450_CS"/>
</dbReference>
<dbReference type="SUPFAM" id="SSF48264">
    <property type="entry name" value="Cytochrome P450"/>
    <property type="match status" value="1"/>
</dbReference>
<protein>
    <recommendedName>
        <fullName evidence="12">Cytochrome P450</fullName>
    </recommendedName>
</protein>
<reference evidence="11" key="1">
    <citation type="submission" date="2024-06" db="EMBL/GenBank/DDBJ databases">
        <title>Multi-omics analyses provide insights into the biosynthesis of the anticancer antibiotic pleurotin in Hohenbuehelia grisea.</title>
        <authorList>
            <person name="Weaver J.A."/>
            <person name="Alberti F."/>
        </authorList>
    </citation>
    <scope>NUCLEOTIDE SEQUENCE [LARGE SCALE GENOMIC DNA]</scope>
    <source>
        <strain evidence="11">T-177</strain>
    </source>
</reference>
<keyword evidence="6 9" id="KW-0560">Oxidoreductase</keyword>
<comment type="cofactor">
    <cofactor evidence="1">
        <name>heme</name>
        <dbReference type="ChEBI" id="CHEBI:30413"/>
    </cofactor>
</comment>
<dbReference type="PRINTS" id="PR00385">
    <property type="entry name" value="P450"/>
</dbReference>
<evidence type="ECO:0000256" key="2">
    <source>
        <dbReference type="ARBA" id="ARBA00005179"/>
    </source>
</evidence>
<dbReference type="EMBL" id="JASNQZ010000008">
    <property type="protein sequence ID" value="KAL0953803.1"/>
    <property type="molecule type" value="Genomic_DNA"/>
</dbReference>
<keyword evidence="5 9" id="KW-0479">Metal-binding</keyword>
<evidence type="ECO:0000256" key="5">
    <source>
        <dbReference type="ARBA" id="ARBA00022723"/>
    </source>
</evidence>
<comment type="caution">
    <text evidence="10">The sequence shown here is derived from an EMBL/GenBank/DDBJ whole genome shotgun (WGS) entry which is preliminary data.</text>
</comment>
<evidence type="ECO:0000256" key="9">
    <source>
        <dbReference type="RuleBase" id="RU000461"/>
    </source>
</evidence>
<dbReference type="Gene3D" id="1.10.630.10">
    <property type="entry name" value="Cytochrome P450"/>
    <property type="match status" value="1"/>
</dbReference>
<name>A0ABR3JEG0_9AGAR</name>
<gene>
    <name evidence="10" type="ORF">HGRIS_004985</name>
</gene>
<dbReference type="Proteomes" id="UP001556367">
    <property type="component" value="Unassembled WGS sequence"/>
</dbReference>
<dbReference type="InterPro" id="IPR001128">
    <property type="entry name" value="Cyt_P450"/>
</dbReference>
<evidence type="ECO:0000313" key="11">
    <source>
        <dbReference type="Proteomes" id="UP001556367"/>
    </source>
</evidence>
<accession>A0ABR3JEG0</accession>
<evidence type="ECO:0000256" key="4">
    <source>
        <dbReference type="ARBA" id="ARBA00022617"/>
    </source>
</evidence>